<dbReference type="SMART" id="SM00822">
    <property type="entry name" value="PKS_KR"/>
    <property type="match status" value="1"/>
</dbReference>
<feature type="domain" description="Ketoreductase" evidence="3">
    <location>
        <begin position="37"/>
        <end position="212"/>
    </location>
</feature>
<keyword evidence="2" id="KW-0560">Oxidoreductase</keyword>
<dbReference type="PRINTS" id="PR00080">
    <property type="entry name" value="SDRFAMILY"/>
</dbReference>
<sequence length="276" mass="28611">MAALTMPGPSPRRPRAGRDNHAVIDEYLERLFGLTGRLAMVTGGNAGIGRAIAAALGRAGAELILVARDEEALARTAAELTAEGVSAHQFSVDLADRAAIDELTARVPRVDILVNAAGVNIRPPLAELSTADWDRTMAVNLTAPYLLGQHFGPGMAARGFGRIITVTSQQAVRAYGNSGGYGASKAGAAGLIRSQAEAWSRHGVCCNAISPGVVHTAMTEAIFADPERARAMAERTMVGRNGEPDDFAAAAVFLASAGAAHVTGQTIFIDGGFSVH</sequence>
<dbReference type="AlphaFoldDB" id="A0A8J3QTY6"/>
<evidence type="ECO:0000256" key="1">
    <source>
        <dbReference type="ARBA" id="ARBA00006484"/>
    </source>
</evidence>
<comment type="caution">
    <text evidence="4">The sequence shown here is derived from an EMBL/GenBank/DDBJ whole genome shotgun (WGS) entry which is preliminary data.</text>
</comment>
<dbReference type="InterPro" id="IPR020904">
    <property type="entry name" value="Sc_DH/Rdtase_CS"/>
</dbReference>
<dbReference type="EMBL" id="BONZ01000049">
    <property type="protein sequence ID" value="GIH17044.1"/>
    <property type="molecule type" value="Genomic_DNA"/>
</dbReference>
<comment type="similarity">
    <text evidence="1">Belongs to the short-chain dehydrogenases/reductases (SDR) family.</text>
</comment>
<dbReference type="PROSITE" id="PS00061">
    <property type="entry name" value="ADH_SHORT"/>
    <property type="match status" value="1"/>
</dbReference>
<dbReference type="PANTHER" id="PTHR43669:SF3">
    <property type="entry name" value="ALCOHOL DEHYDROGENASE, PUTATIVE (AFU_ORTHOLOGUE AFUA_3G03445)-RELATED"/>
    <property type="match status" value="1"/>
</dbReference>
<dbReference type="PANTHER" id="PTHR43669">
    <property type="entry name" value="5-KETO-D-GLUCONATE 5-REDUCTASE"/>
    <property type="match status" value="1"/>
</dbReference>
<dbReference type="GO" id="GO:0016491">
    <property type="term" value="F:oxidoreductase activity"/>
    <property type="evidence" value="ECO:0007669"/>
    <property type="project" value="UniProtKB-KW"/>
</dbReference>
<dbReference type="PRINTS" id="PR00081">
    <property type="entry name" value="GDHRDH"/>
</dbReference>
<keyword evidence="5" id="KW-1185">Reference proteome</keyword>
<evidence type="ECO:0000259" key="3">
    <source>
        <dbReference type="SMART" id="SM00822"/>
    </source>
</evidence>
<reference evidence="4" key="1">
    <citation type="submission" date="2021-01" db="EMBL/GenBank/DDBJ databases">
        <title>Whole genome shotgun sequence of Rugosimonospora africana NBRC 104875.</title>
        <authorList>
            <person name="Komaki H."/>
            <person name="Tamura T."/>
        </authorList>
    </citation>
    <scope>NUCLEOTIDE SEQUENCE</scope>
    <source>
        <strain evidence="4">NBRC 104875</strain>
    </source>
</reference>
<dbReference type="Pfam" id="PF13561">
    <property type="entry name" value="adh_short_C2"/>
    <property type="match status" value="1"/>
</dbReference>
<dbReference type="InterPro" id="IPR036291">
    <property type="entry name" value="NAD(P)-bd_dom_sf"/>
</dbReference>
<evidence type="ECO:0000256" key="2">
    <source>
        <dbReference type="ARBA" id="ARBA00023002"/>
    </source>
</evidence>
<accession>A0A8J3QTY6</accession>
<organism evidence="4 5">
    <name type="scientific">Rugosimonospora africana</name>
    <dbReference type="NCBI Taxonomy" id="556532"/>
    <lineage>
        <taxon>Bacteria</taxon>
        <taxon>Bacillati</taxon>
        <taxon>Actinomycetota</taxon>
        <taxon>Actinomycetes</taxon>
        <taxon>Micromonosporales</taxon>
        <taxon>Micromonosporaceae</taxon>
        <taxon>Rugosimonospora</taxon>
    </lineage>
</organism>
<proteinExistence type="inferred from homology"/>
<gene>
    <name evidence="4" type="primary">gno</name>
    <name evidence="4" type="ORF">Raf01_52160</name>
</gene>
<name>A0A8J3QTY6_9ACTN</name>
<dbReference type="SUPFAM" id="SSF51735">
    <property type="entry name" value="NAD(P)-binding Rossmann-fold domains"/>
    <property type="match status" value="1"/>
</dbReference>
<evidence type="ECO:0000313" key="5">
    <source>
        <dbReference type="Proteomes" id="UP000642748"/>
    </source>
</evidence>
<evidence type="ECO:0000313" key="4">
    <source>
        <dbReference type="EMBL" id="GIH17044.1"/>
    </source>
</evidence>
<dbReference type="Proteomes" id="UP000642748">
    <property type="component" value="Unassembled WGS sequence"/>
</dbReference>
<dbReference type="FunFam" id="3.40.50.720:FF:000084">
    <property type="entry name" value="Short-chain dehydrogenase reductase"/>
    <property type="match status" value="1"/>
</dbReference>
<protein>
    <submittedName>
        <fullName evidence="4">2-deoxy-D-gluconate 3-dehydrogenase</fullName>
    </submittedName>
</protein>
<dbReference type="Gene3D" id="3.40.50.720">
    <property type="entry name" value="NAD(P)-binding Rossmann-like Domain"/>
    <property type="match status" value="1"/>
</dbReference>
<dbReference type="InterPro" id="IPR002347">
    <property type="entry name" value="SDR_fam"/>
</dbReference>
<dbReference type="InterPro" id="IPR057326">
    <property type="entry name" value="KR_dom"/>
</dbReference>